<accession>A0A5J4UZ21</accession>
<evidence type="ECO:0000313" key="1">
    <source>
        <dbReference type="EMBL" id="KAA6375658.1"/>
    </source>
</evidence>
<evidence type="ECO:0000313" key="2">
    <source>
        <dbReference type="Proteomes" id="UP000324800"/>
    </source>
</evidence>
<sequence length="245" mass="28301">MWGTLHILITTDIHQEPIQRHNEERLIAVTRATQLGFPRIAEEFRTEDPNLTRQYVMDFMSANKISFSIQSTSDIRRQQASLASNINNWFNQVYSEQVFEGCRNRSIFNMNETNLNYQTRCRTAKEVGSKRSISASKENLVGHISLALTVSPGFRQLPSFVILGNLVKVPLFILHESTNEEVVIDVLSSGFMVQDVFRRRVRQFCKWVRVLKIAGYFEQQEKIVLFQDGHKSRGDDTASELLKEE</sequence>
<organism evidence="1 2">
    <name type="scientific">Streblomastix strix</name>
    <dbReference type="NCBI Taxonomy" id="222440"/>
    <lineage>
        <taxon>Eukaryota</taxon>
        <taxon>Metamonada</taxon>
        <taxon>Preaxostyla</taxon>
        <taxon>Oxymonadida</taxon>
        <taxon>Streblomastigidae</taxon>
        <taxon>Streblomastix</taxon>
    </lineage>
</organism>
<reference evidence="1 2" key="1">
    <citation type="submission" date="2019-03" db="EMBL/GenBank/DDBJ databases">
        <title>Single cell metagenomics reveals metabolic interactions within the superorganism composed of flagellate Streblomastix strix and complex community of Bacteroidetes bacteria on its surface.</title>
        <authorList>
            <person name="Treitli S.C."/>
            <person name="Kolisko M."/>
            <person name="Husnik F."/>
            <person name="Keeling P."/>
            <person name="Hampl V."/>
        </authorList>
    </citation>
    <scope>NUCLEOTIDE SEQUENCE [LARGE SCALE GENOMIC DNA]</scope>
    <source>
        <strain evidence="1">ST1C</strain>
    </source>
</reference>
<proteinExistence type="predicted"/>
<dbReference type="Proteomes" id="UP000324800">
    <property type="component" value="Unassembled WGS sequence"/>
</dbReference>
<dbReference type="AlphaFoldDB" id="A0A5J4UZ21"/>
<protein>
    <recommendedName>
        <fullName evidence="3">DDE-1 domain-containing protein</fullName>
    </recommendedName>
</protein>
<dbReference type="EMBL" id="SNRW01011074">
    <property type="protein sequence ID" value="KAA6375658.1"/>
    <property type="molecule type" value="Genomic_DNA"/>
</dbReference>
<comment type="caution">
    <text evidence="1">The sequence shown here is derived from an EMBL/GenBank/DDBJ whole genome shotgun (WGS) entry which is preliminary data.</text>
</comment>
<name>A0A5J4UZ21_9EUKA</name>
<evidence type="ECO:0008006" key="3">
    <source>
        <dbReference type="Google" id="ProtNLM"/>
    </source>
</evidence>
<gene>
    <name evidence="1" type="ORF">EZS28_028814</name>
</gene>